<evidence type="ECO:0000313" key="2">
    <source>
        <dbReference type="Proteomes" id="UP000261174"/>
    </source>
</evidence>
<dbReference type="Proteomes" id="UP000261174">
    <property type="component" value="Unassembled WGS sequence"/>
</dbReference>
<accession>A0A3E1NV55</accession>
<dbReference type="PANTHER" id="PTHR33221:SF13">
    <property type="entry name" value="TRANSCRIPTIONAL REGULATOR-RELATED"/>
    <property type="match status" value="1"/>
</dbReference>
<dbReference type="GO" id="GO:0005829">
    <property type="term" value="C:cytosol"/>
    <property type="evidence" value="ECO:0007669"/>
    <property type="project" value="TreeGrafter"/>
</dbReference>
<dbReference type="GO" id="GO:0003700">
    <property type="term" value="F:DNA-binding transcription factor activity"/>
    <property type="evidence" value="ECO:0007669"/>
    <property type="project" value="TreeGrafter"/>
</dbReference>
<keyword evidence="2" id="KW-1185">Reference proteome</keyword>
<dbReference type="PANTHER" id="PTHR33221">
    <property type="entry name" value="WINGED HELIX-TURN-HELIX TRANSCRIPTIONAL REGULATOR, RRF2 FAMILY"/>
    <property type="match status" value="1"/>
</dbReference>
<dbReference type="PROSITE" id="PS51197">
    <property type="entry name" value="HTH_RRF2_2"/>
    <property type="match status" value="1"/>
</dbReference>
<dbReference type="SUPFAM" id="SSF46785">
    <property type="entry name" value="Winged helix' DNA-binding domain"/>
    <property type="match status" value="1"/>
</dbReference>
<gene>
    <name evidence="1" type="ORF">DXN04_27125</name>
</gene>
<sequence length="143" mass="15409">MLSFTCKTAIKAVIYLSSKHRSGENAGIKEIAECINASEHTVGKLLQVLVRQGVIRSMKGPAGGFNISDTQMKQPIMDIVAAIDGKQVFKGCGLGLSRCSATHPCPIHSEYGKARGIIAELFNNKRIEDLCEPVDNGFAYLIG</sequence>
<dbReference type="InterPro" id="IPR030489">
    <property type="entry name" value="TR_Rrf2-type_CS"/>
</dbReference>
<dbReference type="InterPro" id="IPR000944">
    <property type="entry name" value="Tscrpt_reg_Rrf2"/>
</dbReference>
<dbReference type="InterPro" id="IPR036388">
    <property type="entry name" value="WH-like_DNA-bd_sf"/>
</dbReference>
<protein>
    <submittedName>
        <fullName evidence="1">Rrf2 family transcriptional regulator</fullName>
    </submittedName>
</protein>
<dbReference type="RefSeq" id="WP_116856543.1">
    <property type="nucleotide sequence ID" value="NZ_QTJV01000012.1"/>
</dbReference>
<proteinExistence type="predicted"/>
<evidence type="ECO:0000313" key="1">
    <source>
        <dbReference type="EMBL" id="RFM31835.1"/>
    </source>
</evidence>
<dbReference type="Gene3D" id="1.10.10.10">
    <property type="entry name" value="Winged helix-like DNA-binding domain superfamily/Winged helix DNA-binding domain"/>
    <property type="match status" value="1"/>
</dbReference>
<dbReference type="InterPro" id="IPR036390">
    <property type="entry name" value="WH_DNA-bd_sf"/>
</dbReference>
<name>A0A3E1NV55_9BACT</name>
<comment type="caution">
    <text evidence="1">The sequence shown here is derived from an EMBL/GenBank/DDBJ whole genome shotgun (WGS) entry which is preliminary data.</text>
</comment>
<dbReference type="PROSITE" id="PS01332">
    <property type="entry name" value="HTH_RRF2_1"/>
    <property type="match status" value="1"/>
</dbReference>
<dbReference type="Pfam" id="PF02082">
    <property type="entry name" value="Rrf2"/>
    <property type="match status" value="1"/>
</dbReference>
<organism evidence="1 2">
    <name type="scientific">Chitinophaga silvisoli</name>
    <dbReference type="NCBI Taxonomy" id="2291814"/>
    <lineage>
        <taxon>Bacteria</taxon>
        <taxon>Pseudomonadati</taxon>
        <taxon>Bacteroidota</taxon>
        <taxon>Chitinophagia</taxon>
        <taxon>Chitinophagales</taxon>
        <taxon>Chitinophagaceae</taxon>
        <taxon>Chitinophaga</taxon>
    </lineage>
</organism>
<dbReference type="OrthoDB" id="9808360at2"/>
<dbReference type="AlphaFoldDB" id="A0A3E1NV55"/>
<dbReference type="EMBL" id="QTJV01000012">
    <property type="protein sequence ID" value="RFM31835.1"/>
    <property type="molecule type" value="Genomic_DNA"/>
</dbReference>
<reference evidence="1 2" key="1">
    <citation type="submission" date="2018-08" db="EMBL/GenBank/DDBJ databases">
        <title>Chitinophaga sp. K20C18050901, a novel bacterium isolated from forest soil.</title>
        <authorList>
            <person name="Wang C."/>
        </authorList>
    </citation>
    <scope>NUCLEOTIDE SEQUENCE [LARGE SCALE GENOMIC DNA]</scope>
    <source>
        <strain evidence="1 2">K20C18050901</strain>
    </source>
</reference>